<dbReference type="GO" id="GO:0005886">
    <property type="term" value="C:plasma membrane"/>
    <property type="evidence" value="ECO:0007669"/>
    <property type="project" value="UniProtKB-SubCell"/>
</dbReference>
<keyword evidence="4 5" id="KW-0472">Membrane</keyword>
<evidence type="ECO:0000313" key="8">
    <source>
        <dbReference type="Proteomes" id="UP000000849"/>
    </source>
</evidence>
<dbReference type="eggNOG" id="COG2271">
    <property type="taxonomic scope" value="Bacteria"/>
</dbReference>
<protein>
    <submittedName>
        <fullName evidence="7">Major facilitator superfamily MFS_1</fullName>
    </submittedName>
</protein>
<dbReference type="Gene3D" id="1.20.1250.20">
    <property type="entry name" value="MFS general substrate transporter like domains"/>
    <property type="match status" value="2"/>
</dbReference>
<feature type="transmembrane region" description="Helical" evidence="5">
    <location>
        <begin position="38"/>
        <end position="58"/>
    </location>
</feature>
<dbReference type="PANTHER" id="PTHR11360">
    <property type="entry name" value="MONOCARBOXYLATE TRANSPORTER"/>
    <property type="match status" value="1"/>
</dbReference>
<evidence type="ECO:0000256" key="5">
    <source>
        <dbReference type="SAM" id="Phobius"/>
    </source>
</evidence>
<dbReference type="KEGG" id="cfl:Cfla_3632"/>
<evidence type="ECO:0000256" key="1">
    <source>
        <dbReference type="ARBA" id="ARBA00004651"/>
    </source>
</evidence>
<dbReference type="InterPro" id="IPR036259">
    <property type="entry name" value="MFS_trans_sf"/>
</dbReference>
<dbReference type="PANTHER" id="PTHR11360:SF284">
    <property type="entry name" value="EG:103B4.3 PROTEIN-RELATED"/>
    <property type="match status" value="1"/>
</dbReference>
<dbReference type="GO" id="GO:0022857">
    <property type="term" value="F:transmembrane transporter activity"/>
    <property type="evidence" value="ECO:0007669"/>
    <property type="project" value="InterPro"/>
</dbReference>
<feature type="transmembrane region" description="Helical" evidence="5">
    <location>
        <begin position="229"/>
        <end position="252"/>
    </location>
</feature>
<feature type="transmembrane region" description="Helical" evidence="5">
    <location>
        <begin position="320"/>
        <end position="343"/>
    </location>
</feature>
<feature type="transmembrane region" description="Helical" evidence="5">
    <location>
        <begin position="264"/>
        <end position="285"/>
    </location>
</feature>
<evidence type="ECO:0000256" key="3">
    <source>
        <dbReference type="ARBA" id="ARBA00022989"/>
    </source>
</evidence>
<keyword evidence="3 5" id="KW-1133">Transmembrane helix</keyword>
<dbReference type="InterPro" id="IPR020846">
    <property type="entry name" value="MFS_dom"/>
</dbReference>
<feature type="transmembrane region" description="Helical" evidence="5">
    <location>
        <begin position="70"/>
        <end position="94"/>
    </location>
</feature>
<dbReference type="CDD" id="cd17355">
    <property type="entry name" value="MFS_YcxA_like"/>
    <property type="match status" value="1"/>
</dbReference>
<dbReference type="OrthoDB" id="146345at2"/>
<sequence length="433" mass="45564">MTRNRQLLPWMIAFVALVGAAGFRATPGALVQPLQDEFGWSTGTIGFAMSVNLALYGVTAPFAAALMERFGVRAVTASAMTLIALGSGLTVFMTTSWQLVMLWGVLVGLGAGSISLGFVATIGTRWFVRRQGLVTGVLSAGGATGSLVFLPLVASLAESPAGWRTASVVIAAVALATVPMILLLFREHPADFGIPPYGGDEVVEPEPQSKNAARLAVEGLVKASRSKAFWFLAAGFAICGATTNGLVATHFIPAAHDHGMPNVTAAGLLALIGIFDLVGTILSGWLTDRFDSRKLLAVYYALRGLSLLVLPSVFHDEITGLMLVFVFFYGMDFIATVPPTVALCRIHFGMSAPIVFGWVFACHQIGAAIAATAAGMTRDQYGAYTPAWYVAGALSIVAVFLSLRIAGSKVDREPPVPGEDRELDVVAAEKARG</sequence>
<feature type="transmembrane region" description="Helical" evidence="5">
    <location>
        <begin position="132"/>
        <end position="154"/>
    </location>
</feature>
<name>D5UE27_CELFN</name>
<feature type="domain" description="Major facilitator superfamily (MFS) profile" evidence="6">
    <location>
        <begin position="8"/>
        <end position="410"/>
    </location>
</feature>
<feature type="transmembrane region" description="Helical" evidence="5">
    <location>
        <begin position="355"/>
        <end position="375"/>
    </location>
</feature>
<accession>D5UE27</accession>
<gene>
    <name evidence="7" type="ordered locus">Cfla_3632</name>
</gene>
<evidence type="ECO:0000256" key="4">
    <source>
        <dbReference type="ARBA" id="ARBA00023136"/>
    </source>
</evidence>
<keyword evidence="8" id="KW-1185">Reference proteome</keyword>
<dbReference type="RefSeq" id="WP_013118831.1">
    <property type="nucleotide sequence ID" value="NC_014151.1"/>
</dbReference>
<organism evidence="7 8">
    <name type="scientific">Cellulomonas flavigena (strain ATCC 482 / DSM 20109 / BCRC 11376 / JCM 18109 / NBRC 3775 / NCIMB 8073 / NRS 134)</name>
    <dbReference type="NCBI Taxonomy" id="446466"/>
    <lineage>
        <taxon>Bacteria</taxon>
        <taxon>Bacillati</taxon>
        <taxon>Actinomycetota</taxon>
        <taxon>Actinomycetes</taxon>
        <taxon>Micrococcales</taxon>
        <taxon>Cellulomonadaceae</taxon>
        <taxon>Cellulomonas</taxon>
    </lineage>
</organism>
<reference evidence="7 8" key="1">
    <citation type="journal article" date="2010" name="Stand. Genomic Sci.">
        <title>Complete genome sequence of Cellulomonas flavigena type strain (134).</title>
        <authorList>
            <person name="Abt B."/>
            <person name="Foster B."/>
            <person name="Lapidus A."/>
            <person name="Clum A."/>
            <person name="Sun H."/>
            <person name="Pukall R."/>
            <person name="Lucas S."/>
            <person name="Glavina Del Rio T."/>
            <person name="Nolan M."/>
            <person name="Tice H."/>
            <person name="Cheng J.F."/>
            <person name="Pitluck S."/>
            <person name="Liolios K."/>
            <person name="Ivanova N."/>
            <person name="Mavromatis K."/>
            <person name="Ovchinnikova G."/>
            <person name="Pati A."/>
            <person name="Goodwin L."/>
            <person name="Chen A."/>
            <person name="Palaniappan K."/>
            <person name="Land M."/>
            <person name="Hauser L."/>
            <person name="Chang Y.J."/>
            <person name="Jeffries C.D."/>
            <person name="Rohde M."/>
            <person name="Goker M."/>
            <person name="Woyke T."/>
            <person name="Bristow J."/>
            <person name="Eisen J.A."/>
            <person name="Markowitz V."/>
            <person name="Hugenholtz P."/>
            <person name="Kyrpides N.C."/>
            <person name="Klenk H.P."/>
        </authorList>
    </citation>
    <scope>NUCLEOTIDE SEQUENCE [LARGE SCALE GENOMIC DNA]</scope>
    <source>
        <strain evidence="8">ATCC 482 / DSM 20109 / BCRC 11376 / JCM 18109 / NBRC 3775 / NCIMB 8073 / NRS 134</strain>
    </source>
</reference>
<dbReference type="HOGENOM" id="CLU_001265_59_9_11"/>
<dbReference type="Proteomes" id="UP000000849">
    <property type="component" value="Chromosome"/>
</dbReference>
<dbReference type="SUPFAM" id="SSF103473">
    <property type="entry name" value="MFS general substrate transporter"/>
    <property type="match status" value="1"/>
</dbReference>
<dbReference type="PROSITE" id="PS50850">
    <property type="entry name" value="MFS"/>
    <property type="match status" value="1"/>
</dbReference>
<dbReference type="STRING" id="446466.Cfla_3632"/>
<evidence type="ECO:0000256" key="2">
    <source>
        <dbReference type="ARBA" id="ARBA00022692"/>
    </source>
</evidence>
<keyword evidence="2 5" id="KW-0812">Transmembrane</keyword>
<feature type="transmembrane region" description="Helical" evidence="5">
    <location>
        <begin position="387"/>
        <end position="406"/>
    </location>
</feature>
<feature type="transmembrane region" description="Helical" evidence="5">
    <location>
        <begin position="100"/>
        <end position="120"/>
    </location>
</feature>
<dbReference type="AlphaFoldDB" id="D5UE27"/>
<dbReference type="InterPro" id="IPR011701">
    <property type="entry name" value="MFS"/>
</dbReference>
<comment type="subcellular location">
    <subcellularLocation>
        <location evidence="1">Cell membrane</location>
        <topology evidence="1">Multi-pass membrane protein</topology>
    </subcellularLocation>
</comment>
<feature type="transmembrane region" description="Helical" evidence="5">
    <location>
        <begin position="166"/>
        <end position="185"/>
    </location>
</feature>
<feature type="transmembrane region" description="Helical" evidence="5">
    <location>
        <begin position="297"/>
        <end position="314"/>
    </location>
</feature>
<dbReference type="InterPro" id="IPR050327">
    <property type="entry name" value="Proton-linked_MCT"/>
</dbReference>
<dbReference type="Pfam" id="PF07690">
    <property type="entry name" value="MFS_1"/>
    <property type="match status" value="1"/>
</dbReference>
<dbReference type="EMBL" id="CP001964">
    <property type="protein sequence ID" value="ADG76503.1"/>
    <property type="molecule type" value="Genomic_DNA"/>
</dbReference>
<proteinExistence type="predicted"/>
<evidence type="ECO:0000313" key="7">
    <source>
        <dbReference type="EMBL" id="ADG76503.1"/>
    </source>
</evidence>
<evidence type="ECO:0000259" key="6">
    <source>
        <dbReference type="PROSITE" id="PS50850"/>
    </source>
</evidence>